<accession>A0A8S1HU97</accession>
<reference evidence="2" key="1">
    <citation type="submission" date="2020-10" db="EMBL/GenBank/DDBJ databases">
        <authorList>
            <person name="Kikuchi T."/>
        </authorList>
    </citation>
    <scope>NUCLEOTIDE SEQUENCE</scope>
    <source>
        <strain evidence="2">NKZ352</strain>
    </source>
</reference>
<name>A0A8S1HU97_9PELO</name>
<dbReference type="EMBL" id="CAJGYM010000126">
    <property type="protein sequence ID" value="CAD6198445.1"/>
    <property type="molecule type" value="Genomic_DNA"/>
</dbReference>
<evidence type="ECO:0000259" key="1">
    <source>
        <dbReference type="Pfam" id="PF09759"/>
    </source>
</evidence>
<comment type="caution">
    <text evidence="2">The sequence shown here is derived from an EMBL/GenBank/DDBJ whole genome shotgun (WGS) entry which is preliminary data.</text>
</comment>
<feature type="domain" description="Ataxin-10" evidence="1">
    <location>
        <begin position="175"/>
        <end position="276"/>
    </location>
</feature>
<dbReference type="Proteomes" id="UP000835052">
    <property type="component" value="Unassembled WGS sequence"/>
</dbReference>
<protein>
    <recommendedName>
        <fullName evidence="1">Ataxin-10 domain-containing protein</fullName>
    </recommendedName>
</protein>
<dbReference type="OrthoDB" id="379794at2759"/>
<gene>
    <name evidence="2" type="ORF">CAUJ_LOCUS14351</name>
</gene>
<organism evidence="2 3">
    <name type="scientific">Caenorhabditis auriculariae</name>
    <dbReference type="NCBI Taxonomy" id="2777116"/>
    <lineage>
        <taxon>Eukaryota</taxon>
        <taxon>Metazoa</taxon>
        <taxon>Ecdysozoa</taxon>
        <taxon>Nematoda</taxon>
        <taxon>Chromadorea</taxon>
        <taxon>Rhabditida</taxon>
        <taxon>Rhabditina</taxon>
        <taxon>Rhabditomorpha</taxon>
        <taxon>Rhabditoidea</taxon>
        <taxon>Rhabditidae</taxon>
        <taxon>Peloderinae</taxon>
        <taxon>Caenorhabditis</taxon>
    </lineage>
</organism>
<keyword evidence="3" id="KW-1185">Reference proteome</keyword>
<sequence>MDLDTTGYAFKLHPNNLNFCLNYLQRIISDLGEKKMKEEKIDTQKWLTSAMLWTVQIIDHTALRKSDCTLQLFERTEAVEIVVDLLETILNAEAIFEKRCRENGPSFPEIHSNREDLIEARAKFHQRISSIPPPDRPVIPPTPRYSRIEEDPGLSRLSIIFADQMEIFNENLYGMKTTLLACLGNLVADCEKNQEAATNPPRNGLIAALQCTARPMELIIHNPLTSNWALTAIRNLTVGNRKNKEILLNLNDGPSKIINREKLLNELGVKVTRDDVTGVLRLAE</sequence>
<dbReference type="AlphaFoldDB" id="A0A8S1HU97"/>
<dbReference type="Pfam" id="PF09759">
    <property type="entry name" value="Atx10homo_assoc"/>
    <property type="match status" value="1"/>
</dbReference>
<proteinExistence type="predicted"/>
<dbReference type="InterPro" id="IPR019156">
    <property type="entry name" value="Ataxin-10_domain"/>
</dbReference>
<evidence type="ECO:0000313" key="2">
    <source>
        <dbReference type="EMBL" id="CAD6198445.1"/>
    </source>
</evidence>
<evidence type="ECO:0000313" key="3">
    <source>
        <dbReference type="Proteomes" id="UP000835052"/>
    </source>
</evidence>